<proteinExistence type="predicted"/>
<reference evidence="1" key="1">
    <citation type="submission" date="2017-04" db="EMBL/GenBank/DDBJ databases">
        <title>Complete genome sequence of Urbanus proteus nucleopolyhedrovirus (UrprNPV).</title>
        <authorList>
            <person name="Santos E.R."/>
            <person name="Melo F.L."/>
            <person name="Sosa-Gomez D.R."/>
            <person name="Ribeiro B.M."/>
            <person name="Ardisson-Araujo D.M.P."/>
        </authorList>
    </citation>
    <scope>NUCLEOTIDE SEQUENCE [LARGE SCALE GENOMIC DNA]</scope>
    <source>
        <strain evidence="1">Southern Brazil</strain>
    </source>
</reference>
<dbReference type="EMBL" id="KR011717">
    <property type="protein sequence ID" value="AKR17385.1"/>
    <property type="molecule type" value="Genomic_DNA"/>
</dbReference>
<sequence length="95" mass="11168">MKKQHTSVCSKRYSFYNVCSLILQNKFINQTNSTLHNLIALFDYLICTEKALFNKSYVLQFLINFLSINSETTNSSTLKNTLYVQLLYYLLTKYT</sequence>
<accession>A0A161C6Z4</accession>
<organism evidence="1 2">
    <name type="scientific">Urbanus proteus nucleopolyhedrovirus</name>
    <dbReference type="NCBI Taxonomy" id="1675866"/>
    <lineage>
        <taxon>Viruses</taxon>
        <taxon>Viruses incertae sedis</taxon>
        <taxon>Naldaviricetes</taxon>
        <taxon>Lefavirales</taxon>
        <taxon>Baculoviridae</taxon>
        <taxon>Alphabaculovirus</taxon>
        <taxon>Alphabaculovirus urprotei</taxon>
    </lineage>
</organism>
<protein>
    <submittedName>
        <fullName evidence="1">Uncharacterized protein</fullName>
    </submittedName>
</protein>
<name>A0A161C6Z4_9ABAC</name>
<dbReference type="Proteomes" id="UP000201861">
    <property type="component" value="Segment"/>
</dbReference>
<evidence type="ECO:0000313" key="1">
    <source>
        <dbReference type="EMBL" id="AKR17385.1"/>
    </source>
</evidence>
<dbReference type="KEGG" id="vg:27429843"/>
<keyword evidence="2" id="KW-1185">Reference proteome</keyword>
<dbReference type="GeneID" id="27429843"/>
<evidence type="ECO:0000313" key="2">
    <source>
        <dbReference type="Proteomes" id="UP000201861"/>
    </source>
</evidence>
<dbReference type="Pfam" id="PF07346">
    <property type="entry name" value="DUF1477"/>
    <property type="match status" value="1"/>
</dbReference>
<dbReference type="RefSeq" id="YP_009250082.1">
    <property type="nucleotide sequence ID" value="NC_029997.2"/>
</dbReference>
<dbReference type="InterPro" id="IPR009946">
    <property type="entry name" value="AcMNPV_Orf4"/>
</dbReference>